<reference evidence="1 2" key="1">
    <citation type="submission" date="2016-12" db="EMBL/GenBank/DDBJ databases">
        <title>The genomes of Aspergillus section Nigri reveals drivers in fungal speciation.</title>
        <authorList>
            <consortium name="DOE Joint Genome Institute"/>
            <person name="Vesth T.C."/>
            <person name="Nybo J."/>
            <person name="Theobald S."/>
            <person name="Brandl J."/>
            <person name="Frisvad J.C."/>
            <person name="Nielsen K.F."/>
            <person name="Lyhne E.K."/>
            <person name="Kogle M.E."/>
            <person name="Kuo A."/>
            <person name="Riley R."/>
            <person name="Clum A."/>
            <person name="Nolan M."/>
            <person name="Lipzen A."/>
            <person name="Salamov A."/>
            <person name="Henrissat B."/>
            <person name="Wiebenga A."/>
            <person name="De Vries R.P."/>
            <person name="Grigoriev I.V."/>
            <person name="Mortensen U.H."/>
            <person name="Andersen M.R."/>
            <person name="Baker S.E."/>
        </authorList>
    </citation>
    <scope>NUCLEOTIDE SEQUENCE [LARGE SCALE GENOMIC DNA]</scope>
    <source>
        <strain evidence="1 2">JOP 1030-1</strain>
    </source>
</reference>
<dbReference type="EMBL" id="KZ821228">
    <property type="protein sequence ID" value="PYH46294.1"/>
    <property type="molecule type" value="Genomic_DNA"/>
</dbReference>
<dbReference type="Proteomes" id="UP000248349">
    <property type="component" value="Unassembled WGS sequence"/>
</dbReference>
<evidence type="ECO:0000313" key="2">
    <source>
        <dbReference type="Proteomes" id="UP000248349"/>
    </source>
</evidence>
<evidence type="ECO:0000313" key="1">
    <source>
        <dbReference type="EMBL" id="PYH46294.1"/>
    </source>
</evidence>
<organism evidence="1 2">
    <name type="scientific">Aspergillus saccharolyticus JOP 1030-1</name>
    <dbReference type="NCBI Taxonomy" id="1450539"/>
    <lineage>
        <taxon>Eukaryota</taxon>
        <taxon>Fungi</taxon>
        <taxon>Dikarya</taxon>
        <taxon>Ascomycota</taxon>
        <taxon>Pezizomycotina</taxon>
        <taxon>Eurotiomycetes</taxon>
        <taxon>Eurotiomycetidae</taxon>
        <taxon>Eurotiales</taxon>
        <taxon>Aspergillaceae</taxon>
        <taxon>Aspergillus</taxon>
        <taxon>Aspergillus subgen. Circumdati</taxon>
    </lineage>
</organism>
<dbReference type="AlphaFoldDB" id="A0A318ZIX0"/>
<name>A0A318ZIX0_9EURO</name>
<dbReference type="RefSeq" id="XP_025432276.1">
    <property type="nucleotide sequence ID" value="XM_025571415.1"/>
</dbReference>
<protein>
    <submittedName>
        <fullName evidence="1">Uncharacterized protein</fullName>
    </submittedName>
</protein>
<dbReference type="GeneID" id="37072643"/>
<accession>A0A318ZIX0</accession>
<keyword evidence="2" id="KW-1185">Reference proteome</keyword>
<gene>
    <name evidence="1" type="ORF">BP01DRAFT_27658</name>
</gene>
<sequence>MLPARYRALCADSSNEGKPDETMRQNCTSFKPIAATTNQYFCNSSAEDSNAGGSVAGVRESARRDQHVSCLRGGGAMAVQALLDSGRCCKKEIFPRYMNGPDVRLDAREFSHDSTSQQLSKDDHSTRHSSALFAFNKKPGRSCVLSPILRIRLWPVPQGSARSFQF</sequence>
<proteinExistence type="predicted"/>